<accession>M4DFF3</accession>
<dbReference type="STRING" id="51351.M4DFF3"/>
<evidence type="ECO:0000313" key="2">
    <source>
        <dbReference type="Proteomes" id="UP000011750"/>
    </source>
</evidence>
<reference evidence="1" key="3">
    <citation type="submission" date="2023-03" db="UniProtKB">
        <authorList>
            <consortium name="EnsemblPlants"/>
        </authorList>
    </citation>
    <scope>IDENTIFICATION</scope>
    <source>
        <strain evidence="1">cv. Chiifu-401-42</strain>
    </source>
</reference>
<dbReference type="EnsemblPlants" id="Bra015226.1">
    <property type="protein sequence ID" value="Bra015226.1-P"/>
    <property type="gene ID" value="Bra015226"/>
</dbReference>
<name>M4DFF3_BRACM</name>
<dbReference type="Gramene" id="Bra015226.1">
    <property type="protein sequence ID" value="Bra015226.1-P"/>
    <property type="gene ID" value="Bra015226"/>
</dbReference>
<dbReference type="HOGENOM" id="CLU_1356378_0_0_1"/>
<proteinExistence type="predicted"/>
<evidence type="ECO:0000313" key="1">
    <source>
        <dbReference type="EnsemblPlants" id="Bra015226.1-P"/>
    </source>
</evidence>
<dbReference type="InParanoid" id="M4DFF3"/>
<reference evidence="1 2" key="2">
    <citation type="journal article" date="2018" name="Hortic Res">
        <title>Improved Brassica rapa reference genome by single-molecule sequencing and chromosome conformation capture technologies.</title>
        <authorList>
            <person name="Zhang L."/>
            <person name="Cai X."/>
            <person name="Wu J."/>
            <person name="Liu M."/>
            <person name="Grob S."/>
            <person name="Cheng F."/>
            <person name="Liang J."/>
            <person name="Cai C."/>
            <person name="Liu Z."/>
            <person name="Liu B."/>
            <person name="Wang F."/>
            <person name="Li S."/>
            <person name="Liu F."/>
            <person name="Li X."/>
            <person name="Cheng L."/>
            <person name="Yang W."/>
            <person name="Li M.H."/>
            <person name="Grossniklaus U."/>
            <person name="Zheng H."/>
            <person name="Wang X."/>
        </authorList>
    </citation>
    <scope>NUCLEOTIDE SEQUENCE [LARGE SCALE GENOMIC DNA]</scope>
    <source>
        <strain evidence="1 2">cv. Chiifu-401-42</strain>
    </source>
</reference>
<protein>
    <submittedName>
        <fullName evidence="1">Uncharacterized protein</fullName>
    </submittedName>
</protein>
<reference evidence="1 2" key="1">
    <citation type="journal article" date="2011" name="Nat. Genet.">
        <title>The genome of the mesopolyploid crop species Brassica rapa.</title>
        <authorList>
            <consortium name="Brassica rapa Genome Sequencing Project Consortium"/>
            <person name="Wang X."/>
            <person name="Wang H."/>
            <person name="Wang J."/>
            <person name="Sun R."/>
            <person name="Wu J."/>
            <person name="Liu S."/>
            <person name="Bai Y."/>
            <person name="Mun J.H."/>
            <person name="Bancroft I."/>
            <person name="Cheng F."/>
            <person name="Huang S."/>
            <person name="Li X."/>
            <person name="Hua W."/>
            <person name="Wang J."/>
            <person name="Wang X."/>
            <person name="Freeling M."/>
            <person name="Pires J.C."/>
            <person name="Paterson A.H."/>
            <person name="Chalhoub B."/>
            <person name="Wang B."/>
            <person name="Hayward A."/>
            <person name="Sharpe A.G."/>
            <person name="Park B.S."/>
            <person name="Weisshaar B."/>
            <person name="Liu B."/>
            <person name="Li B."/>
            <person name="Liu B."/>
            <person name="Tong C."/>
            <person name="Song C."/>
            <person name="Duran C."/>
            <person name="Peng C."/>
            <person name="Geng C."/>
            <person name="Koh C."/>
            <person name="Lin C."/>
            <person name="Edwards D."/>
            <person name="Mu D."/>
            <person name="Shen D."/>
            <person name="Soumpourou E."/>
            <person name="Li F."/>
            <person name="Fraser F."/>
            <person name="Conant G."/>
            <person name="Lassalle G."/>
            <person name="King G.J."/>
            <person name="Bonnema G."/>
            <person name="Tang H."/>
            <person name="Wang H."/>
            <person name="Belcram H."/>
            <person name="Zhou H."/>
            <person name="Hirakawa H."/>
            <person name="Abe H."/>
            <person name="Guo H."/>
            <person name="Wang H."/>
            <person name="Jin H."/>
            <person name="Parkin I.A."/>
            <person name="Batley J."/>
            <person name="Kim J.S."/>
            <person name="Just J."/>
            <person name="Li J."/>
            <person name="Xu J."/>
            <person name="Deng J."/>
            <person name="Kim J.A."/>
            <person name="Li J."/>
            <person name="Yu J."/>
            <person name="Meng J."/>
            <person name="Wang J."/>
            <person name="Min J."/>
            <person name="Poulain J."/>
            <person name="Wang J."/>
            <person name="Hatakeyama K."/>
            <person name="Wu K."/>
            <person name="Wang L."/>
            <person name="Fang L."/>
            <person name="Trick M."/>
            <person name="Links M.G."/>
            <person name="Zhao M."/>
            <person name="Jin M."/>
            <person name="Ramchiary N."/>
            <person name="Drou N."/>
            <person name="Berkman P.J."/>
            <person name="Cai Q."/>
            <person name="Huang Q."/>
            <person name="Li R."/>
            <person name="Tabata S."/>
            <person name="Cheng S."/>
            <person name="Zhang S."/>
            <person name="Zhang S."/>
            <person name="Huang S."/>
            <person name="Sato S."/>
            <person name="Sun S."/>
            <person name="Kwon S.J."/>
            <person name="Choi S.R."/>
            <person name="Lee T.H."/>
            <person name="Fan W."/>
            <person name="Zhao X."/>
            <person name="Tan X."/>
            <person name="Xu X."/>
            <person name="Wang Y."/>
            <person name="Qiu Y."/>
            <person name="Yin Y."/>
            <person name="Li Y."/>
            <person name="Du Y."/>
            <person name="Liao Y."/>
            <person name="Lim Y."/>
            <person name="Narusaka Y."/>
            <person name="Wang Y."/>
            <person name="Wang Z."/>
            <person name="Li Z."/>
            <person name="Wang Z."/>
            <person name="Xiong Z."/>
            <person name="Zhang Z."/>
        </authorList>
    </citation>
    <scope>NUCLEOTIDE SEQUENCE [LARGE SCALE GENOMIC DNA]</scope>
    <source>
        <strain evidence="1 2">cv. Chiifu-401-42</strain>
    </source>
</reference>
<keyword evidence="2" id="KW-1185">Reference proteome</keyword>
<sequence length="202" mass="24035">MTIRVQIPKPILNINQQPADAPEKEKSTPVVPSFVESVDRQHTPNVNRYHMYEHEPVMDQQAKKEIIPVEKRVKYRKPYVPKHFRREANKAELDGFHKRVKRVPKDISFEDVYHKYKLDSLFRERKETDKDIEFLFSKVSHRLKKTLKKEQDPEKFQILCGIHSQVFPNALYETGSAGKNYEEDKEKERRYRFLVTGCFAMA</sequence>
<dbReference type="Proteomes" id="UP000011750">
    <property type="component" value="Chromosome A10"/>
</dbReference>
<organism evidence="1 2">
    <name type="scientific">Brassica campestris</name>
    <name type="common">Field mustard</name>
    <dbReference type="NCBI Taxonomy" id="3711"/>
    <lineage>
        <taxon>Eukaryota</taxon>
        <taxon>Viridiplantae</taxon>
        <taxon>Streptophyta</taxon>
        <taxon>Embryophyta</taxon>
        <taxon>Tracheophyta</taxon>
        <taxon>Spermatophyta</taxon>
        <taxon>Magnoliopsida</taxon>
        <taxon>eudicotyledons</taxon>
        <taxon>Gunneridae</taxon>
        <taxon>Pentapetalae</taxon>
        <taxon>rosids</taxon>
        <taxon>malvids</taxon>
        <taxon>Brassicales</taxon>
        <taxon>Brassicaceae</taxon>
        <taxon>Brassiceae</taxon>
        <taxon>Brassica</taxon>
    </lineage>
</organism>
<dbReference type="AlphaFoldDB" id="M4DFF3"/>